<feature type="region of interest" description="Disordered" evidence="1">
    <location>
        <begin position="1"/>
        <end position="22"/>
    </location>
</feature>
<accession>A0A5B7KAS5</accession>
<dbReference type="Proteomes" id="UP000324222">
    <property type="component" value="Unassembled WGS sequence"/>
</dbReference>
<keyword evidence="2" id="KW-0472">Membrane</keyword>
<gene>
    <name evidence="3" type="ORF">E2C01_101820</name>
</gene>
<organism evidence="3 4">
    <name type="scientific">Portunus trituberculatus</name>
    <name type="common">Swimming crab</name>
    <name type="synonym">Neptunus trituberculatus</name>
    <dbReference type="NCBI Taxonomy" id="210409"/>
    <lineage>
        <taxon>Eukaryota</taxon>
        <taxon>Metazoa</taxon>
        <taxon>Ecdysozoa</taxon>
        <taxon>Arthropoda</taxon>
        <taxon>Crustacea</taxon>
        <taxon>Multicrustacea</taxon>
        <taxon>Malacostraca</taxon>
        <taxon>Eumalacostraca</taxon>
        <taxon>Eucarida</taxon>
        <taxon>Decapoda</taxon>
        <taxon>Pleocyemata</taxon>
        <taxon>Brachyura</taxon>
        <taxon>Eubrachyura</taxon>
        <taxon>Portunoidea</taxon>
        <taxon>Portunidae</taxon>
        <taxon>Portuninae</taxon>
        <taxon>Portunus</taxon>
    </lineage>
</organism>
<dbReference type="AlphaFoldDB" id="A0A5B7KAS5"/>
<dbReference type="EMBL" id="VSRR010149072">
    <property type="protein sequence ID" value="MPD06041.1"/>
    <property type="molecule type" value="Genomic_DNA"/>
</dbReference>
<comment type="caution">
    <text evidence="3">The sequence shown here is derived from an EMBL/GenBank/DDBJ whole genome shotgun (WGS) entry which is preliminary data.</text>
</comment>
<keyword evidence="2" id="KW-1133">Transmembrane helix</keyword>
<keyword evidence="2" id="KW-0812">Transmembrane</keyword>
<feature type="transmembrane region" description="Helical" evidence="2">
    <location>
        <begin position="64"/>
        <end position="93"/>
    </location>
</feature>
<keyword evidence="4" id="KW-1185">Reference proteome</keyword>
<evidence type="ECO:0000313" key="4">
    <source>
        <dbReference type="Proteomes" id="UP000324222"/>
    </source>
</evidence>
<feature type="region of interest" description="Disordered" evidence="1">
    <location>
        <begin position="33"/>
        <end position="52"/>
    </location>
</feature>
<sequence>MLLVRAPGQVSPANSSQEECNFDSKKPCFSNFPLQHPANQPTTHQPAHPPAKPPTHPLTFLSLFIFYCLYLSPPFFSFFFFFYLNFGLVCLFLPDC</sequence>
<proteinExistence type="predicted"/>
<evidence type="ECO:0000256" key="2">
    <source>
        <dbReference type="SAM" id="Phobius"/>
    </source>
</evidence>
<protein>
    <submittedName>
        <fullName evidence="3">Uncharacterized protein</fullName>
    </submittedName>
</protein>
<name>A0A5B7KAS5_PORTR</name>
<evidence type="ECO:0000313" key="3">
    <source>
        <dbReference type="EMBL" id="MPD06041.1"/>
    </source>
</evidence>
<evidence type="ECO:0000256" key="1">
    <source>
        <dbReference type="SAM" id="MobiDB-lite"/>
    </source>
</evidence>
<reference evidence="3 4" key="1">
    <citation type="submission" date="2019-05" db="EMBL/GenBank/DDBJ databases">
        <title>Another draft genome of Portunus trituberculatus and its Hox gene families provides insights of decapod evolution.</title>
        <authorList>
            <person name="Jeong J.-H."/>
            <person name="Song I."/>
            <person name="Kim S."/>
            <person name="Choi T."/>
            <person name="Kim D."/>
            <person name="Ryu S."/>
            <person name="Kim W."/>
        </authorList>
    </citation>
    <scope>NUCLEOTIDE SEQUENCE [LARGE SCALE GENOMIC DNA]</scope>
    <source>
        <tissue evidence="3">Muscle</tissue>
    </source>
</reference>